<protein>
    <recommendedName>
        <fullName evidence="4">Flagella basal body P-ring formation protein FlgA</fullName>
    </recommendedName>
</protein>
<accession>A0A7C2Z7B8</accession>
<dbReference type="NCBIfam" id="TIGR03170">
    <property type="entry name" value="flgA_cterm"/>
    <property type="match status" value="1"/>
</dbReference>
<name>A0A7C2Z7B8_9AQUI</name>
<sequence length="206" mass="23296">MWLLSLFLFANLCFAGVEKLVEDEVYKRFGDLVKVNKVKIIGKVEKVDKIELDMEYGKSRMIAYIYSGDERYQALIDALWKVKVFVAKEDIDKGTPISKELFRVEERFMKSVPSDLRLSSEEFENFVASTRIVKGTMLRRSLLKEIPAVKAGDVVNAVFKSGAIEVVFQTIAIDTGSIGKVIRLKRDDGKVLRGKVISRGKVEVVP</sequence>
<proteinExistence type="inferred from homology"/>
<dbReference type="SMART" id="SM00858">
    <property type="entry name" value="SAF"/>
    <property type="match status" value="1"/>
</dbReference>
<dbReference type="InterPro" id="IPR013974">
    <property type="entry name" value="SAF"/>
</dbReference>
<comment type="similarity">
    <text evidence="4">Belongs to the FlgA family.</text>
</comment>
<keyword evidence="6" id="KW-0966">Cell projection</keyword>
<feature type="domain" description="SAF" evidence="5">
    <location>
        <begin position="82"/>
        <end position="144"/>
    </location>
</feature>
<dbReference type="GO" id="GO:0042597">
    <property type="term" value="C:periplasmic space"/>
    <property type="evidence" value="ECO:0007669"/>
    <property type="project" value="UniProtKB-SubCell"/>
</dbReference>
<dbReference type="PANTHER" id="PTHR36307:SF1">
    <property type="entry name" value="FLAGELLA BASAL BODY P-RING FORMATION PROTEIN FLGA"/>
    <property type="match status" value="1"/>
</dbReference>
<evidence type="ECO:0000313" key="6">
    <source>
        <dbReference type="EMBL" id="HEW46944.1"/>
    </source>
</evidence>
<reference evidence="6" key="1">
    <citation type="journal article" date="2020" name="mSystems">
        <title>Genome- and Community-Level Interaction Insights into Carbon Utilization and Element Cycling Functions of Hydrothermarchaeota in Hydrothermal Sediment.</title>
        <authorList>
            <person name="Zhou Z."/>
            <person name="Liu Y."/>
            <person name="Xu W."/>
            <person name="Pan J."/>
            <person name="Luo Z.H."/>
            <person name="Li M."/>
        </authorList>
    </citation>
    <scope>NUCLEOTIDE SEQUENCE [LARGE SCALE GENOMIC DNA]</scope>
    <source>
        <strain evidence="6">SpSt-132</strain>
    </source>
</reference>
<dbReference type="GO" id="GO:0044780">
    <property type="term" value="P:bacterial-type flagellum assembly"/>
    <property type="evidence" value="ECO:0007669"/>
    <property type="project" value="InterPro"/>
</dbReference>
<organism evidence="6">
    <name type="scientific">Hydrogenobacter sp</name>
    <dbReference type="NCBI Taxonomy" id="2152829"/>
    <lineage>
        <taxon>Bacteria</taxon>
        <taxon>Pseudomonadati</taxon>
        <taxon>Aquificota</taxon>
        <taxon>Aquificia</taxon>
        <taxon>Aquificales</taxon>
        <taxon>Aquificaceae</taxon>
        <taxon>Hydrogenobacter</taxon>
    </lineage>
</organism>
<dbReference type="Gene3D" id="3.90.1210.10">
    <property type="entry name" value="Antifreeze-like/N-acetylneuraminic acid synthase C-terminal domain"/>
    <property type="match status" value="1"/>
</dbReference>
<evidence type="ECO:0000256" key="2">
    <source>
        <dbReference type="ARBA" id="ARBA00022729"/>
    </source>
</evidence>
<keyword evidence="4" id="KW-1005">Bacterial flagellum biogenesis</keyword>
<dbReference type="Pfam" id="PF13144">
    <property type="entry name" value="ChapFlgA"/>
    <property type="match status" value="1"/>
</dbReference>
<comment type="caution">
    <text evidence="6">The sequence shown here is derived from an EMBL/GenBank/DDBJ whole genome shotgun (WGS) entry which is preliminary data.</text>
</comment>
<evidence type="ECO:0000256" key="3">
    <source>
        <dbReference type="ARBA" id="ARBA00022764"/>
    </source>
</evidence>
<keyword evidence="3 4" id="KW-0574">Periplasm</keyword>
<keyword evidence="2" id="KW-0732">Signal</keyword>
<evidence type="ECO:0000259" key="5">
    <source>
        <dbReference type="SMART" id="SM00858"/>
    </source>
</evidence>
<dbReference type="AlphaFoldDB" id="A0A7C2Z7B8"/>
<comment type="function">
    <text evidence="4">Involved in the assembly process of the P-ring formation. It may associate with FlgF on the rod constituting a structure essential for the P-ring assembly or may act as a modulator protein for the P-ring assembly.</text>
</comment>
<dbReference type="EMBL" id="DSFP01000081">
    <property type="protein sequence ID" value="HEW46944.1"/>
    <property type="molecule type" value="Genomic_DNA"/>
</dbReference>
<dbReference type="PANTHER" id="PTHR36307">
    <property type="entry name" value="FLAGELLA BASAL BODY P-RING FORMATION PROTEIN FLGA"/>
    <property type="match status" value="1"/>
</dbReference>
<evidence type="ECO:0000256" key="1">
    <source>
        <dbReference type="ARBA" id="ARBA00004418"/>
    </source>
</evidence>
<dbReference type="Gene3D" id="2.30.30.760">
    <property type="match status" value="1"/>
</dbReference>
<keyword evidence="6" id="KW-0282">Flagellum</keyword>
<comment type="subcellular location">
    <subcellularLocation>
        <location evidence="1 4">Periplasm</location>
    </subcellularLocation>
</comment>
<dbReference type="CDD" id="cd11614">
    <property type="entry name" value="SAF_CpaB_FlgA_like"/>
    <property type="match status" value="1"/>
</dbReference>
<keyword evidence="6" id="KW-0969">Cilium</keyword>
<gene>
    <name evidence="6" type="primary">flgA</name>
    <name evidence="6" type="ORF">ENO47_09855</name>
</gene>
<evidence type="ECO:0000256" key="4">
    <source>
        <dbReference type="RuleBase" id="RU362063"/>
    </source>
</evidence>
<dbReference type="InterPro" id="IPR039246">
    <property type="entry name" value="Flagellar_FlgA"/>
</dbReference>
<dbReference type="InterPro" id="IPR017585">
    <property type="entry name" value="SAF_FlgA"/>
</dbReference>